<organism evidence="9 10">
    <name type="scientific">Drosophila busckii</name>
    <name type="common">Fruit fly</name>
    <dbReference type="NCBI Taxonomy" id="30019"/>
    <lineage>
        <taxon>Eukaryota</taxon>
        <taxon>Metazoa</taxon>
        <taxon>Ecdysozoa</taxon>
        <taxon>Arthropoda</taxon>
        <taxon>Hexapoda</taxon>
        <taxon>Insecta</taxon>
        <taxon>Pterygota</taxon>
        <taxon>Neoptera</taxon>
        <taxon>Endopterygota</taxon>
        <taxon>Diptera</taxon>
        <taxon>Brachycera</taxon>
        <taxon>Muscomorpha</taxon>
        <taxon>Ephydroidea</taxon>
        <taxon>Drosophilidae</taxon>
        <taxon>Drosophila</taxon>
    </lineage>
</organism>
<evidence type="ECO:0000313" key="9">
    <source>
        <dbReference type="EMBL" id="ALC47659.1"/>
    </source>
</evidence>
<feature type="domain" description="Glycosyl transferase family 28 C-terminal" evidence="8">
    <location>
        <begin position="5"/>
        <end position="158"/>
    </location>
</feature>
<evidence type="ECO:0000256" key="2">
    <source>
        <dbReference type="ARBA" id="ARBA00006962"/>
    </source>
</evidence>
<protein>
    <recommendedName>
        <fullName evidence="4">UDP-N-acetylglucosamine transferase subunit ALG13</fullName>
        <ecNumber evidence="3">2.4.1.141</ecNumber>
    </recommendedName>
</protein>
<sequence length="171" mass="19138">MQLNVVYVTVGTTRFDALINSLTSHAVLSVLQARQCHKLIVQHGNSLPLTEIQLKYIEDHFGIQVEQYTFRPNIEDIRAADLIIGHAGAGTCTDILHNGKAGLIVINDELMDNHQVELALQLASEHYMYYCTVDQLSVNIATLAFEALKPYELNPANMQKLITALDDLMKF</sequence>
<dbReference type="SUPFAM" id="SSF53756">
    <property type="entry name" value="UDP-Glycosyltransferase/glycogen phosphorylase"/>
    <property type="match status" value="1"/>
</dbReference>
<evidence type="ECO:0000256" key="6">
    <source>
        <dbReference type="ARBA" id="ARBA00022679"/>
    </source>
</evidence>
<keyword evidence="5" id="KW-0328">Glycosyltransferase</keyword>
<evidence type="ECO:0000256" key="1">
    <source>
        <dbReference type="ARBA" id="ARBA00004240"/>
    </source>
</evidence>
<dbReference type="OMA" id="QYKFRPN"/>
<comment type="similarity">
    <text evidence="2">Belongs to the glycosyltransferase 28 family.</text>
</comment>
<dbReference type="GO" id="GO:0005783">
    <property type="term" value="C:endoplasmic reticulum"/>
    <property type="evidence" value="ECO:0007669"/>
    <property type="project" value="UniProtKB-SubCell"/>
</dbReference>
<proteinExistence type="inferred from homology"/>
<evidence type="ECO:0000256" key="7">
    <source>
        <dbReference type="ARBA" id="ARBA00022824"/>
    </source>
</evidence>
<evidence type="ECO:0000256" key="5">
    <source>
        <dbReference type="ARBA" id="ARBA00022676"/>
    </source>
</evidence>
<keyword evidence="10" id="KW-1185">Reference proteome</keyword>
<evidence type="ECO:0000256" key="3">
    <source>
        <dbReference type="ARBA" id="ARBA00012614"/>
    </source>
</evidence>
<dbReference type="AlphaFoldDB" id="A0A0M3QYI1"/>
<dbReference type="STRING" id="30019.A0A0M3QYI1"/>
<dbReference type="PANTHER" id="PTHR12867:SF6">
    <property type="entry name" value="N-ACETYLGLUCOSAMINYLDIPHOSPHODOLICHOL N-ACETYLGLUCOSAMINYLTRANSFERASE"/>
    <property type="match status" value="1"/>
</dbReference>
<dbReference type="PANTHER" id="PTHR12867">
    <property type="entry name" value="GLYCOSYL TRANSFERASE-RELATED"/>
    <property type="match status" value="1"/>
</dbReference>
<dbReference type="Gene3D" id="3.40.50.2000">
    <property type="entry name" value="Glycogen Phosphorylase B"/>
    <property type="match status" value="1"/>
</dbReference>
<dbReference type="EC" id="2.4.1.141" evidence="3"/>
<dbReference type="InterPro" id="IPR039042">
    <property type="entry name" value="Alg13-like"/>
</dbReference>
<gene>
    <name evidence="9" type="ORF">Dbus_chr3Rg2409</name>
</gene>
<accession>A0A0M3QYI1</accession>
<reference evidence="9 10" key="1">
    <citation type="submission" date="2015-08" db="EMBL/GenBank/DDBJ databases">
        <title>Ancestral chromatin configuration constrains chromatin evolution on differentiating sex chromosomes in Drosophila.</title>
        <authorList>
            <person name="Zhou Q."/>
            <person name="Bachtrog D."/>
        </authorList>
    </citation>
    <scope>NUCLEOTIDE SEQUENCE [LARGE SCALE GENOMIC DNA]</scope>
    <source>
        <tissue evidence="9">Whole larvae</tissue>
    </source>
</reference>
<comment type="subcellular location">
    <subcellularLocation>
        <location evidence="1">Endoplasmic reticulum</location>
    </subcellularLocation>
</comment>
<dbReference type="OrthoDB" id="20273at2759"/>
<dbReference type="EMBL" id="CP012526">
    <property type="protein sequence ID" value="ALC47659.1"/>
    <property type="molecule type" value="Genomic_DNA"/>
</dbReference>
<dbReference type="GO" id="GO:0006488">
    <property type="term" value="P:dolichol-linked oligosaccharide biosynthetic process"/>
    <property type="evidence" value="ECO:0007669"/>
    <property type="project" value="InterPro"/>
</dbReference>
<dbReference type="Proteomes" id="UP000494163">
    <property type="component" value="Chromosome 3R"/>
</dbReference>
<keyword evidence="6" id="KW-0808">Transferase</keyword>
<evidence type="ECO:0000256" key="4">
    <source>
        <dbReference type="ARBA" id="ARBA00017468"/>
    </source>
</evidence>
<keyword evidence="7" id="KW-0256">Endoplasmic reticulum</keyword>
<evidence type="ECO:0000259" key="8">
    <source>
        <dbReference type="Pfam" id="PF04101"/>
    </source>
</evidence>
<dbReference type="InterPro" id="IPR007235">
    <property type="entry name" value="Glyco_trans_28_C"/>
</dbReference>
<name>A0A0M3QYI1_DROBS</name>
<evidence type="ECO:0000313" key="10">
    <source>
        <dbReference type="Proteomes" id="UP000494163"/>
    </source>
</evidence>
<dbReference type="GO" id="GO:0004577">
    <property type="term" value="F:N-acetylglucosaminyldiphosphodolichol N-acetylglucosaminyltransferase activity"/>
    <property type="evidence" value="ECO:0007669"/>
    <property type="project" value="UniProtKB-EC"/>
</dbReference>
<dbReference type="Pfam" id="PF04101">
    <property type="entry name" value="Glyco_tran_28_C"/>
    <property type="match status" value="1"/>
</dbReference>